<feature type="transmembrane region" description="Helical" evidence="1">
    <location>
        <begin position="139"/>
        <end position="156"/>
    </location>
</feature>
<sequence>MQSFMRFSAITGVLCGLFVAVPGAIEAFTAETAPTSFVLGVAPSLAVPLVTGLYLGQRARAGGFGLVGYAAQVIGLGLFGGAAYTLNLALFHLDRAALAALLQGPTRAALLGSAAVFAAGTALFAVSMVRAGVHPRVPVVGYGVALPLFALLAPLPDTALTSALHVVAGACVVWLSASLWTRRAWPAAAPAGAPVG</sequence>
<protein>
    <submittedName>
        <fullName evidence="2">Uncharacterized protein</fullName>
    </submittedName>
</protein>
<feature type="transmembrane region" description="Helical" evidence="1">
    <location>
        <begin position="162"/>
        <end position="180"/>
    </location>
</feature>
<dbReference type="Proteomes" id="UP000542210">
    <property type="component" value="Unassembled WGS sequence"/>
</dbReference>
<name>A0A7W7GD41_9ACTN</name>
<evidence type="ECO:0000313" key="2">
    <source>
        <dbReference type="EMBL" id="MBB4705202.1"/>
    </source>
</evidence>
<dbReference type="EMBL" id="JACHND010000001">
    <property type="protein sequence ID" value="MBB4705202.1"/>
    <property type="molecule type" value="Genomic_DNA"/>
</dbReference>
<evidence type="ECO:0000313" key="3">
    <source>
        <dbReference type="Proteomes" id="UP000542210"/>
    </source>
</evidence>
<keyword evidence="3" id="KW-1185">Reference proteome</keyword>
<dbReference type="AlphaFoldDB" id="A0A7W7GD41"/>
<feature type="transmembrane region" description="Helical" evidence="1">
    <location>
        <begin position="106"/>
        <end position="127"/>
    </location>
</feature>
<reference evidence="2 3" key="1">
    <citation type="submission" date="2020-08" db="EMBL/GenBank/DDBJ databases">
        <title>Sequencing the genomes of 1000 actinobacteria strains.</title>
        <authorList>
            <person name="Klenk H.-P."/>
        </authorList>
    </citation>
    <scope>NUCLEOTIDE SEQUENCE [LARGE SCALE GENOMIC DNA]</scope>
    <source>
        <strain evidence="2 3">DSM 45784</strain>
    </source>
</reference>
<proteinExistence type="predicted"/>
<keyword evidence="1" id="KW-0812">Transmembrane</keyword>
<accession>A0A7W7GD41</accession>
<gene>
    <name evidence="2" type="ORF">BJ982_006746</name>
</gene>
<evidence type="ECO:0000256" key="1">
    <source>
        <dbReference type="SAM" id="Phobius"/>
    </source>
</evidence>
<keyword evidence="1" id="KW-1133">Transmembrane helix</keyword>
<feature type="transmembrane region" description="Helical" evidence="1">
    <location>
        <begin position="37"/>
        <end position="56"/>
    </location>
</feature>
<keyword evidence="1" id="KW-0472">Membrane</keyword>
<feature type="transmembrane region" description="Helical" evidence="1">
    <location>
        <begin position="63"/>
        <end position="86"/>
    </location>
</feature>
<organism evidence="2 3">
    <name type="scientific">Sphaerisporangium siamense</name>
    <dbReference type="NCBI Taxonomy" id="795645"/>
    <lineage>
        <taxon>Bacteria</taxon>
        <taxon>Bacillati</taxon>
        <taxon>Actinomycetota</taxon>
        <taxon>Actinomycetes</taxon>
        <taxon>Streptosporangiales</taxon>
        <taxon>Streptosporangiaceae</taxon>
        <taxon>Sphaerisporangium</taxon>
    </lineage>
</organism>
<comment type="caution">
    <text evidence="2">The sequence shown here is derived from an EMBL/GenBank/DDBJ whole genome shotgun (WGS) entry which is preliminary data.</text>
</comment>
<dbReference type="RefSeq" id="WP_184886735.1">
    <property type="nucleotide sequence ID" value="NZ_BOOV01000006.1"/>
</dbReference>